<keyword evidence="2" id="KW-1185">Reference proteome</keyword>
<proteinExistence type="predicted"/>
<comment type="caution">
    <text evidence="1">The sequence shown here is derived from an EMBL/GenBank/DDBJ whole genome shotgun (WGS) entry which is preliminary data.</text>
</comment>
<dbReference type="EMBL" id="BAFO02000034">
    <property type="protein sequence ID" value="GAD87075.1"/>
    <property type="molecule type" value="Genomic_DNA"/>
</dbReference>
<sequence length="470" mass="50243">MIRGRAWTGFEAAVLQEAMRLPIRQFATMLGIETTTVSNWKVGLSAVKLRAQTQSILDTAYAQRATPEDRERFEQIVAEGEAAWRARHPKAARRSKSGSNAGVPSADMAPALESALVRTDVPLAGGNDYSVPTPNLAPISSSVLVGTDHPAIDVLEVEEAAALMRTRAAPSSLRSFAAVTDLLAGQRQSLAPDALIGPIEAHRDAVASLFRAATDDVIKRRAGALLGETSVVASRVWSAIGDRSMALTHAAFARKLADQLQDKTMGGIARIFESNLRSDAATLISSDGDVVIGLRVLNEAAGLSAFLPPAARARIGAEQAQAYAVLDLRDECEEALTRAQRAAESIDEDDRSGLFSDWNSTRIQVYVGTCQLLLGQPKRAIAALTAAQDSPDMDSPNVALAARVDLASAYALSGELDEGCRVLGETYEDLATMGNRRGLERAQCAIERMAPWQNEKPVLALMERVGEIST</sequence>
<organism evidence="1 2">
    <name type="scientific">Nocardia asteroides NBRC 15531</name>
    <dbReference type="NCBI Taxonomy" id="1110697"/>
    <lineage>
        <taxon>Bacteria</taxon>
        <taxon>Bacillati</taxon>
        <taxon>Actinomycetota</taxon>
        <taxon>Actinomycetes</taxon>
        <taxon>Mycobacteriales</taxon>
        <taxon>Nocardiaceae</taxon>
        <taxon>Nocardia</taxon>
    </lineage>
</organism>
<dbReference type="eggNOG" id="COG1476">
    <property type="taxonomic scope" value="Bacteria"/>
</dbReference>
<reference evidence="1 2" key="1">
    <citation type="journal article" date="2014" name="BMC Genomics">
        <title>Genome based analysis of type-I polyketide synthase and nonribosomal peptide synthetase gene clusters in seven strains of five representative Nocardia species.</title>
        <authorList>
            <person name="Komaki H."/>
            <person name="Ichikawa N."/>
            <person name="Hosoyama A."/>
            <person name="Takahashi-Nakaguchi A."/>
            <person name="Matsuzawa T."/>
            <person name="Suzuki K."/>
            <person name="Fujita N."/>
            <person name="Gonoi T."/>
        </authorList>
    </citation>
    <scope>NUCLEOTIDE SEQUENCE [LARGE SCALE GENOMIC DNA]</scope>
    <source>
        <strain evidence="1 2">NBRC 15531</strain>
    </source>
</reference>
<evidence type="ECO:0000313" key="2">
    <source>
        <dbReference type="Proteomes" id="UP000017048"/>
    </source>
</evidence>
<accession>U5EIE9</accession>
<dbReference type="STRING" id="1824.SAMN05444423_104149"/>
<protein>
    <submittedName>
        <fullName evidence="1">Uncharacterized protein</fullName>
    </submittedName>
</protein>
<evidence type="ECO:0000313" key="1">
    <source>
        <dbReference type="EMBL" id="GAD87075.1"/>
    </source>
</evidence>
<gene>
    <name evidence="1" type="ORF">NCAST_34_02040</name>
</gene>
<name>U5EIE9_NOCAS</name>
<dbReference type="Proteomes" id="UP000017048">
    <property type="component" value="Unassembled WGS sequence"/>
</dbReference>
<dbReference type="Gene3D" id="1.25.40.10">
    <property type="entry name" value="Tetratricopeptide repeat domain"/>
    <property type="match status" value="1"/>
</dbReference>
<dbReference type="InterPro" id="IPR011990">
    <property type="entry name" value="TPR-like_helical_dom_sf"/>
</dbReference>
<dbReference type="AlphaFoldDB" id="U5EIE9"/>